<dbReference type="OrthoDB" id="6316384at2"/>
<evidence type="ECO:0000313" key="1">
    <source>
        <dbReference type="EMBL" id="SHI17225.1"/>
    </source>
</evidence>
<proteinExistence type="predicted"/>
<evidence type="ECO:0000313" key="2">
    <source>
        <dbReference type="Proteomes" id="UP000184608"/>
    </source>
</evidence>
<gene>
    <name evidence="1" type="ORF">VA7868_02109</name>
</gene>
<dbReference type="EMBL" id="FQXZ01000019">
    <property type="protein sequence ID" value="SHI17225.1"/>
    <property type="molecule type" value="Genomic_DNA"/>
</dbReference>
<dbReference type="RefSeq" id="WP_073603801.1">
    <property type="nucleotide sequence ID" value="NZ_FQXZ01000019.1"/>
</dbReference>
<reference evidence="1 2" key="1">
    <citation type="submission" date="2016-11" db="EMBL/GenBank/DDBJ databases">
        <authorList>
            <person name="Jaros S."/>
            <person name="Januszkiewicz K."/>
            <person name="Wedrychowicz H."/>
        </authorList>
    </citation>
    <scope>NUCLEOTIDE SEQUENCE [LARGE SCALE GENOMIC DNA]</scope>
    <source>
        <strain evidence="1 2">CECT 7868</strain>
    </source>
</reference>
<organism evidence="1 2">
    <name type="scientific">Vibrio aerogenes CECT 7868</name>
    <dbReference type="NCBI Taxonomy" id="1216006"/>
    <lineage>
        <taxon>Bacteria</taxon>
        <taxon>Pseudomonadati</taxon>
        <taxon>Pseudomonadota</taxon>
        <taxon>Gammaproteobacteria</taxon>
        <taxon>Vibrionales</taxon>
        <taxon>Vibrionaceae</taxon>
        <taxon>Vibrio</taxon>
    </lineage>
</organism>
<protein>
    <submittedName>
        <fullName evidence="1">Uncharacterized protein</fullName>
    </submittedName>
</protein>
<accession>A0A1M5YZ42</accession>
<dbReference type="Proteomes" id="UP000184608">
    <property type="component" value="Unassembled WGS sequence"/>
</dbReference>
<sequence length="330" mass="37791">MHAQIEKPKNIKERRLVADAVVQKKSNRKQGFGFVDNRSEAIQFSFGKKVDHSEVSAGRILQRKAEVVVDREGLKVNRDGDLKIKEIMAIEDNTLDKAKDTKKTYRHMSPKSLRLKIAENEFQHDFNQKTEVQYVANQLNTLQNALTSWEKQTEELGDQFFGGAEQNALISDKAVDFISLAYIGYNNSAAITDEILKKDWGAYANHLVYELLAEYKVKKVKEEANKISNFKDNPGDKLVETWGEIFYKKLVEEIDQTASQMKIEVTHAADIKKLKEAMWTINNDNIKVFLNSVVDLATLANTTLNDKKYAGPFNKNGLPNRTYYKEPFFK</sequence>
<dbReference type="AlphaFoldDB" id="A0A1M5YZ42"/>
<name>A0A1M5YZ42_9VIBR</name>
<keyword evidence="2" id="KW-1185">Reference proteome</keyword>